<evidence type="ECO:0000256" key="1">
    <source>
        <dbReference type="SAM" id="Coils"/>
    </source>
</evidence>
<name>A0A061QSN9_9CHLO</name>
<protein>
    <submittedName>
        <fullName evidence="2">Uncharacterized protein</fullName>
    </submittedName>
</protein>
<keyword evidence="1" id="KW-0175">Coiled coil</keyword>
<feature type="non-terminal residue" evidence="2">
    <location>
        <position position="1"/>
    </location>
</feature>
<accession>A0A061QSN9</accession>
<dbReference type="AlphaFoldDB" id="A0A061QSN9"/>
<dbReference type="EMBL" id="GBEZ01025657">
    <property type="protein sequence ID" value="JAC61460.1"/>
    <property type="molecule type" value="Transcribed_RNA"/>
</dbReference>
<feature type="non-terminal residue" evidence="2">
    <location>
        <position position="86"/>
    </location>
</feature>
<feature type="coiled-coil region" evidence="1">
    <location>
        <begin position="7"/>
        <end position="86"/>
    </location>
</feature>
<gene>
    <name evidence="2" type="ORF">TSPGSL018_26172</name>
</gene>
<proteinExistence type="predicted"/>
<organism evidence="2">
    <name type="scientific">Tetraselmis sp. GSL018</name>
    <dbReference type="NCBI Taxonomy" id="582737"/>
    <lineage>
        <taxon>Eukaryota</taxon>
        <taxon>Viridiplantae</taxon>
        <taxon>Chlorophyta</taxon>
        <taxon>core chlorophytes</taxon>
        <taxon>Chlorodendrophyceae</taxon>
        <taxon>Chlorodendrales</taxon>
        <taxon>Chlorodendraceae</taxon>
        <taxon>Tetraselmis</taxon>
    </lineage>
</organism>
<evidence type="ECO:0000313" key="2">
    <source>
        <dbReference type="EMBL" id="JAC61460.1"/>
    </source>
</evidence>
<reference evidence="2" key="1">
    <citation type="submission" date="2014-05" db="EMBL/GenBank/DDBJ databases">
        <title>The transcriptome of the halophilic microalga Tetraselmis sp. GSL018 isolated from the Great Salt Lake, Utah.</title>
        <authorList>
            <person name="Jinkerson R.E."/>
            <person name="D'Adamo S."/>
            <person name="Posewitz M.C."/>
        </authorList>
    </citation>
    <scope>NUCLEOTIDE SEQUENCE</scope>
    <source>
        <strain evidence="2">GSL018</strain>
    </source>
</reference>
<sequence>RAEATARAEAEAARREGQEQVRVLEGECERLRRHVDELSGTAEAAQAADKERDRAAAKASELSAECSRLEADAAALRGEVAAAERR</sequence>